<dbReference type="Proteomes" id="UP000196475">
    <property type="component" value="Unassembled WGS sequence"/>
</dbReference>
<evidence type="ECO:0000313" key="3">
    <source>
        <dbReference type="Proteomes" id="UP000196475"/>
    </source>
</evidence>
<dbReference type="PANTHER" id="PTHR43664:SF1">
    <property type="entry name" value="BETA-METHYLMALYL-COA DEHYDRATASE"/>
    <property type="match status" value="1"/>
</dbReference>
<evidence type="ECO:0000259" key="1">
    <source>
        <dbReference type="Pfam" id="PF01575"/>
    </source>
</evidence>
<dbReference type="InterPro" id="IPR029069">
    <property type="entry name" value="HotDog_dom_sf"/>
</dbReference>
<name>A0A1Y3PHM4_9BACI</name>
<dbReference type="InterPro" id="IPR002539">
    <property type="entry name" value="MaoC-like_dom"/>
</dbReference>
<protein>
    <submittedName>
        <fullName evidence="2">Dehydratase</fullName>
    </submittedName>
</protein>
<dbReference type="Pfam" id="PF01575">
    <property type="entry name" value="MaoC_dehydratas"/>
    <property type="match status" value="1"/>
</dbReference>
<dbReference type="AlphaFoldDB" id="A0A1Y3PHM4"/>
<dbReference type="Gene3D" id="3.10.129.10">
    <property type="entry name" value="Hotdog Thioesterase"/>
    <property type="match status" value="1"/>
</dbReference>
<gene>
    <name evidence="2" type="ORF">BAA01_15595</name>
</gene>
<comment type="caution">
    <text evidence="2">The sequence shown here is derived from an EMBL/GenBank/DDBJ whole genome shotgun (WGS) entry which is preliminary data.</text>
</comment>
<dbReference type="SUPFAM" id="SSF54637">
    <property type="entry name" value="Thioesterase/thiol ester dehydrase-isomerase"/>
    <property type="match status" value="1"/>
</dbReference>
<proteinExistence type="predicted"/>
<accession>A0A1Y3PHM4</accession>
<feature type="domain" description="MaoC-like" evidence="1">
    <location>
        <begin position="25"/>
        <end position="127"/>
    </location>
</feature>
<dbReference type="EMBL" id="LZRT01000085">
    <property type="protein sequence ID" value="OUM86852.1"/>
    <property type="molecule type" value="Genomic_DNA"/>
</dbReference>
<evidence type="ECO:0000313" key="2">
    <source>
        <dbReference type="EMBL" id="OUM86852.1"/>
    </source>
</evidence>
<sequence length="160" mass="18094">MPKRGWLEKGETKVNIDKYFEEYEIGERFVSRGRTITEADLVNFSGISGDWYPLHTDVEYVKTTPFKQRIAHGMLVLSIGTGLCNLQPGYLIAFYGMDRVRFVNPTFIGDTIHVESEVTEKTDKGERGGVLTFRQEIKKQTGEVVVSAMKKILVAKKPAC</sequence>
<dbReference type="InterPro" id="IPR052342">
    <property type="entry name" value="MCH/BMMD"/>
</dbReference>
<organism evidence="2 3">
    <name type="scientific">Bacillus thermozeamaize</name>
    <dbReference type="NCBI Taxonomy" id="230954"/>
    <lineage>
        <taxon>Bacteria</taxon>
        <taxon>Bacillati</taxon>
        <taxon>Bacillota</taxon>
        <taxon>Bacilli</taxon>
        <taxon>Bacillales</taxon>
        <taxon>Bacillaceae</taxon>
        <taxon>Bacillus</taxon>
    </lineage>
</organism>
<reference evidence="3" key="1">
    <citation type="submission" date="2016-06" db="EMBL/GenBank/DDBJ databases">
        <authorList>
            <person name="Nascimento L."/>
            <person name="Pereira R.V."/>
            <person name="Martins L.F."/>
            <person name="Quaggio R.B."/>
            <person name="Silva A.M."/>
            <person name="Setubal J.C."/>
        </authorList>
    </citation>
    <scope>NUCLEOTIDE SEQUENCE [LARGE SCALE GENOMIC DNA]</scope>
</reference>
<dbReference type="PANTHER" id="PTHR43664">
    <property type="entry name" value="MONOAMINE OXIDASE-RELATED"/>
    <property type="match status" value="1"/>
</dbReference>